<protein>
    <submittedName>
        <fullName evidence="1">Uncharacterized protein</fullName>
    </submittedName>
</protein>
<dbReference type="EMBL" id="FQZD01000010">
    <property type="protein sequence ID" value="SHI96409.1"/>
    <property type="molecule type" value="Genomic_DNA"/>
</dbReference>
<dbReference type="AlphaFoldDB" id="A0A1M6FFG7"/>
<name>A0A1M6FFG7_9FIRM</name>
<evidence type="ECO:0000313" key="1">
    <source>
        <dbReference type="EMBL" id="SHI96409.1"/>
    </source>
</evidence>
<keyword evidence="2" id="KW-1185">Reference proteome</keyword>
<gene>
    <name evidence="1" type="ORF">SAMN02745170_01420</name>
</gene>
<accession>A0A1M6FFG7</accession>
<reference evidence="1 2" key="1">
    <citation type="submission" date="2016-11" db="EMBL/GenBank/DDBJ databases">
        <authorList>
            <person name="Varghese N."/>
            <person name="Submissions S."/>
        </authorList>
    </citation>
    <scope>NUCLEOTIDE SEQUENCE [LARGE SCALE GENOMIC DNA]</scope>
    <source>
        <strain evidence="1 2">DSM 15287</strain>
    </source>
</reference>
<dbReference type="Proteomes" id="UP000322917">
    <property type="component" value="Unassembled WGS sequence"/>
</dbReference>
<sequence length="58" mass="6858">MEKIRYNLIKPMKMRDKRFWAGINILAFFFDTYIEENLVPCVSQSSLNDQGIGKCEVR</sequence>
<proteinExistence type="predicted"/>
<organism evidence="1 2">
    <name type="scientific">Propionispora hippei DSM 15287</name>
    <dbReference type="NCBI Taxonomy" id="1123003"/>
    <lineage>
        <taxon>Bacteria</taxon>
        <taxon>Bacillati</taxon>
        <taxon>Bacillota</taxon>
        <taxon>Negativicutes</taxon>
        <taxon>Selenomonadales</taxon>
        <taxon>Sporomusaceae</taxon>
        <taxon>Propionispora</taxon>
    </lineage>
</organism>
<evidence type="ECO:0000313" key="2">
    <source>
        <dbReference type="Proteomes" id="UP000322917"/>
    </source>
</evidence>